<evidence type="ECO:0000256" key="10">
    <source>
        <dbReference type="ARBA" id="ARBA00023242"/>
    </source>
</evidence>
<organism evidence="15 16">
    <name type="scientific">Psilocybe cf. subviscida</name>
    <dbReference type="NCBI Taxonomy" id="2480587"/>
    <lineage>
        <taxon>Eukaryota</taxon>
        <taxon>Fungi</taxon>
        <taxon>Dikarya</taxon>
        <taxon>Basidiomycota</taxon>
        <taxon>Agaricomycotina</taxon>
        <taxon>Agaricomycetes</taxon>
        <taxon>Agaricomycetidae</taxon>
        <taxon>Agaricales</taxon>
        <taxon>Agaricineae</taxon>
        <taxon>Strophariaceae</taxon>
        <taxon>Psilocybe</taxon>
    </lineage>
</organism>
<keyword evidence="8" id="KW-0805">Transcription regulation</keyword>
<sequence>MTAPQLPKCFRVMDAPSEDASSIISISTMAGLEPLIPHIYHERQQEGSMLCAQHALNSLLQGPYFTAPDLGVIARNLDELEESYDDDNTGATSTNMDDTGFFSVQVLDNALQVWGLNLTRWRSEEMAPYQSHPEAQFAFILNLDQHWYTLRRFGAVDHDDGHWFNLNSLLPRPEWVSRTYLGMALQQAETEGYSVFAVTAADSSHALAVPRTEADDIAATLPDPTLGSGGQRRATTSSVPADELGAAAAHRETGFEDEDYELQAALQASLMAAQGHESFERTTNPSAPSIPPPVVAAAGPNVSYGSETPPHTSQSPPSGAELSLPGHADVDPVTAGMERNRVLLQRMREQQEFAAREVWSEAELSPEEQQALDERRERRRQQEEEEEEELRRAIEESERLALERQAAGVDDMETDAPAAQPWQRSSRHNAHDDEDAELQAALKASLEHAGVASPRPTSHDADETESVVSEDAVTSPPAESLSVDEIRKRRLAKFGL</sequence>
<dbReference type="GO" id="GO:0004843">
    <property type="term" value="F:cysteine-type deubiquitinase activity"/>
    <property type="evidence" value="ECO:0007669"/>
    <property type="project" value="UniProtKB-EC"/>
</dbReference>
<dbReference type="Gene3D" id="3.90.70.40">
    <property type="match status" value="1"/>
</dbReference>
<evidence type="ECO:0000256" key="13">
    <source>
        <dbReference type="SAM" id="MobiDB-lite"/>
    </source>
</evidence>
<evidence type="ECO:0000256" key="5">
    <source>
        <dbReference type="ARBA" id="ARBA00022786"/>
    </source>
</evidence>
<feature type="active site" description="Proton acceptor" evidence="11">
    <location>
        <position position="146"/>
    </location>
</feature>
<comment type="caution">
    <text evidence="15">The sequence shown here is derived from an EMBL/GenBank/DDBJ whole genome shotgun (WGS) entry which is preliminary data.</text>
</comment>
<feature type="compositionally biased region" description="Basic and acidic residues" evidence="13">
    <location>
        <begin position="389"/>
        <end position="402"/>
    </location>
</feature>
<dbReference type="InterPro" id="IPR033865">
    <property type="entry name" value="Ataxin-3"/>
</dbReference>
<evidence type="ECO:0000256" key="2">
    <source>
        <dbReference type="ARBA" id="ARBA00004123"/>
    </source>
</evidence>
<evidence type="ECO:0000256" key="9">
    <source>
        <dbReference type="ARBA" id="ARBA00023163"/>
    </source>
</evidence>
<keyword evidence="10" id="KW-0539">Nucleus</keyword>
<dbReference type="EC" id="3.4.19.12" evidence="3"/>
<dbReference type="PRINTS" id="PR01233">
    <property type="entry name" value="JOSEPHIN"/>
</dbReference>
<dbReference type="InterPro" id="IPR003903">
    <property type="entry name" value="UIM_dom"/>
</dbReference>
<accession>A0A8H5F3P9</accession>
<dbReference type="PANTHER" id="PTHR14159">
    <property type="entry name" value="ATAXIN-3-RELATED"/>
    <property type="match status" value="1"/>
</dbReference>
<protein>
    <recommendedName>
        <fullName evidence="3">ubiquitinyl hydrolase 1</fullName>
        <ecNumber evidence="3">3.4.19.12</ecNumber>
    </recommendedName>
</protein>
<feature type="region of interest" description="Disordered" evidence="13">
    <location>
        <begin position="215"/>
        <end position="243"/>
    </location>
</feature>
<dbReference type="Gene3D" id="6.10.140.100">
    <property type="match status" value="1"/>
</dbReference>
<evidence type="ECO:0000256" key="8">
    <source>
        <dbReference type="ARBA" id="ARBA00023015"/>
    </source>
</evidence>
<evidence type="ECO:0000256" key="4">
    <source>
        <dbReference type="ARBA" id="ARBA00022670"/>
    </source>
</evidence>
<dbReference type="PROSITE" id="PS50957">
    <property type="entry name" value="JOSEPHIN"/>
    <property type="match status" value="1"/>
</dbReference>
<dbReference type="InterPro" id="IPR006155">
    <property type="entry name" value="Josephin"/>
</dbReference>
<comment type="catalytic activity">
    <reaction evidence="1">
        <text>Thiol-dependent hydrolysis of ester, thioester, amide, peptide and isopeptide bonds formed by the C-terminal Gly of ubiquitin (a 76-residue protein attached to proteins as an intracellular targeting signal).</text>
        <dbReference type="EC" id="3.4.19.12"/>
    </reaction>
</comment>
<dbReference type="GO" id="GO:0005634">
    <property type="term" value="C:nucleus"/>
    <property type="evidence" value="ECO:0007669"/>
    <property type="project" value="UniProtKB-SubCell"/>
</dbReference>
<keyword evidence="5" id="KW-0833">Ubl conjugation pathway</keyword>
<dbReference type="OrthoDB" id="10063692at2759"/>
<evidence type="ECO:0000256" key="11">
    <source>
        <dbReference type="PIRSR" id="PIRSR633865-1"/>
    </source>
</evidence>
<feature type="compositionally biased region" description="Polar residues" evidence="13">
    <location>
        <begin position="304"/>
        <end position="317"/>
    </location>
</feature>
<keyword evidence="4" id="KW-0645">Protease</keyword>
<feature type="region of interest" description="Disordered" evidence="13">
    <location>
        <begin position="274"/>
        <end position="332"/>
    </location>
</feature>
<feature type="domain" description="Josephin" evidence="14">
    <location>
        <begin position="36"/>
        <end position="213"/>
    </location>
</feature>
<comment type="caution">
    <text evidence="12">Lacks conserved residue(s) required for the propagation of feature annotation.</text>
</comment>
<evidence type="ECO:0000256" key="6">
    <source>
        <dbReference type="ARBA" id="ARBA00022801"/>
    </source>
</evidence>
<feature type="active site" description="Nucleophile" evidence="11">
    <location>
        <position position="51"/>
    </location>
</feature>
<dbReference type="Proteomes" id="UP000567179">
    <property type="component" value="Unassembled WGS sequence"/>
</dbReference>
<evidence type="ECO:0000313" key="15">
    <source>
        <dbReference type="EMBL" id="KAF5322556.1"/>
    </source>
</evidence>
<reference evidence="15 16" key="1">
    <citation type="journal article" date="2020" name="ISME J.">
        <title>Uncovering the hidden diversity of litter-decomposition mechanisms in mushroom-forming fungi.</title>
        <authorList>
            <person name="Floudas D."/>
            <person name="Bentzer J."/>
            <person name="Ahren D."/>
            <person name="Johansson T."/>
            <person name="Persson P."/>
            <person name="Tunlid A."/>
        </authorList>
    </citation>
    <scope>NUCLEOTIDE SEQUENCE [LARGE SCALE GENOMIC DNA]</scope>
    <source>
        <strain evidence="15 16">CBS 101986</strain>
    </source>
</reference>
<dbReference type="SMART" id="SM01246">
    <property type="entry name" value="Josephin"/>
    <property type="match status" value="1"/>
</dbReference>
<gene>
    <name evidence="15" type="ORF">D9619_001773</name>
</gene>
<keyword evidence="16" id="KW-1185">Reference proteome</keyword>
<dbReference type="AlphaFoldDB" id="A0A8H5F3P9"/>
<dbReference type="Gene3D" id="1.10.287.10">
    <property type="entry name" value="S15/NS1, RNA-binding"/>
    <property type="match status" value="1"/>
</dbReference>
<evidence type="ECO:0000256" key="7">
    <source>
        <dbReference type="ARBA" id="ARBA00022807"/>
    </source>
</evidence>
<name>A0A8H5F3P9_9AGAR</name>
<evidence type="ECO:0000313" key="16">
    <source>
        <dbReference type="Proteomes" id="UP000567179"/>
    </source>
</evidence>
<dbReference type="PROSITE" id="PS50330">
    <property type="entry name" value="UIM"/>
    <property type="match status" value="1"/>
</dbReference>
<evidence type="ECO:0000256" key="12">
    <source>
        <dbReference type="PROSITE-ProRule" id="PRU00331"/>
    </source>
</evidence>
<dbReference type="GO" id="GO:0006508">
    <property type="term" value="P:proteolysis"/>
    <property type="evidence" value="ECO:0007669"/>
    <property type="project" value="UniProtKB-KW"/>
</dbReference>
<keyword evidence="6" id="KW-0378">Hydrolase</keyword>
<feature type="compositionally biased region" description="Basic and acidic residues" evidence="13">
    <location>
        <begin position="372"/>
        <end position="382"/>
    </location>
</feature>
<feature type="active site" evidence="11">
    <location>
        <position position="167"/>
    </location>
</feature>
<dbReference type="PANTHER" id="PTHR14159:SF0">
    <property type="entry name" value="ATAXIN-3-RELATED"/>
    <property type="match status" value="1"/>
</dbReference>
<comment type="subcellular location">
    <subcellularLocation>
        <location evidence="2">Nucleus</location>
    </subcellularLocation>
</comment>
<feature type="region of interest" description="Disordered" evidence="13">
    <location>
        <begin position="356"/>
        <end position="484"/>
    </location>
</feature>
<dbReference type="Pfam" id="PF02099">
    <property type="entry name" value="Josephin"/>
    <property type="match status" value="1"/>
</dbReference>
<evidence type="ECO:0000256" key="1">
    <source>
        <dbReference type="ARBA" id="ARBA00000707"/>
    </source>
</evidence>
<evidence type="ECO:0000256" key="3">
    <source>
        <dbReference type="ARBA" id="ARBA00012759"/>
    </source>
</evidence>
<evidence type="ECO:0000259" key="14">
    <source>
        <dbReference type="PROSITE" id="PS50957"/>
    </source>
</evidence>
<dbReference type="GO" id="GO:0016579">
    <property type="term" value="P:protein deubiquitination"/>
    <property type="evidence" value="ECO:0007669"/>
    <property type="project" value="InterPro"/>
</dbReference>
<keyword evidence="9" id="KW-0804">Transcription</keyword>
<keyword evidence="7" id="KW-0788">Thiol protease</keyword>
<proteinExistence type="predicted"/>
<dbReference type="EMBL" id="JAACJJ010000028">
    <property type="protein sequence ID" value="KAF5322556.1"/>
    <property type="molecule type" value="Genomic_DNA"/>
</dbReference>
<dbReference type="SMART" id="SM00726">
    <property type="entry name" value="UIM"/>
    <property type="match status" value="3"/>
</dbReference>